<dbReference type="Gene3D" id="1.10.510.10">
    <property type="entry name" value="Transferase(Phosphotransferase) domain 1"/>
    <property type="match status" value="2"/>
</dbReference>
<dbReference type="PROSITE" id="PS50297">
    <property type="entry name" value="ANK_REP_REGION"/>
    <property type="match status" value="4"/>
</dbReference>
<evidence type="ECO:0000256" key="3">
    <source>
        <dbReference type="ARBA" id="ARBA00022737"/>
    </source>
</evidence>
<feature type="domain" description="Protein kinase" evidence="8">
    <location>
        <begin position="84"/>
        <end position="388"/>
    </location>
</feature>
<dbReference type="EMBL" id="CVQI01037939">
    <property type="protein sequence ID" value="CRK48789.1"/>
    <property type="molecule type" value="Genomic_DNA"/>
</dbReference>
<feature type="region of interest" description="Disordered" evidence="7">
    <location>
        <begin position="2103"/>
        <end position="2220"/>
    </location>
</feature>
<evidence type="ECO:0000259" key="8">
    <source>
        <dbReference type="PROSITE" id="PS50011"/>
    </source>
</evidence>
<dbReference type="SUPFAM" id="SSF56112">
    <property type="entry name" value="Protein kinase-like (PK-like)"/>
    <property type="match status" value="2"/>
</dbReference>
<dbReference type="SMART" id="SM00220">
    <property type="entry name" value="S_TKc"/>
    <property type="match status" value="1"/>
</dbReference>
<keyword evidence="5" id="KW-0472">Membrane</keyword>
<dbReference type="SUPFAM" id="SSF48403">
    <property type="entry name" value="Ankyrin repeat"/>
    <property type="match status" value="2"/>
</dbReference>
<organism evidence="9 10">
    <name type="scientific">Verticillium longisporum</name>
    <name type="common">Verticillium dahliae var. longisporum</name>
    <dbReference type="NCBI Taxonomy" id="100787"/>
    <lineage>
        <taxon>Eukaryota</taxon>
        <taxon>Fungi</taxon>
        <taxon>Dikarya</taxon>
        <taxon>Ascomycota</taxon>
        <taxon>Pezizomycotina</taxon>
        <taxon>Sordariomycetes</taxon>
        <taxon>Hypocreomycetidae</taxon>
        <taxon>Glomerellales</taxon>
        <taxon>Plectosphaerellaceae</taxon>
        <taxon>Verticillium</taxon>
    </lineage>
</organism>
<reference evidence="10" key="1">
    <citation type="submission" date="2015-05" db="EMBL/GenBank/DDBJ databases">
        <authorList>
            <person name="Fogelqvist Johan"/>
        </authorList>
    </citation>
    <scope>NUCLEOTIDE SEQUENCE [LARGE SCALE GENOMIC DNA]</scope>
</reference>
<dbReference type="Pfam" id="PF00069">
    <property type="entry name" value="Pkinase"/>
    <property type="match status" value="2"/>
</dbReference>
<feature type="repeat" description="ANK" evidence="6">
    <location>
        <begin position="1850"/>
        <end position="1882"/>
    </location>
</feature>
<dbReference type="Proteomes" id="UP000045706">
    <property type="component" value="Unassembled WGS sequence"/>
</dbReference>
<dbReference type="Pfam" id="PF12796">
    <property type="entry name" value="Ank_2"/>
    <property type="match status" value="4"/>
</dbReference>
<dbReference type="PRINTS" id="PR01415">
    <property type="entry name" value="ANKYRIN"/>
</dbReference>
<feature type="domain" description="Protein kinase" evidence="8">
    <location>
        <begin position="1204"/>
        <end position="1604"/>
    </location>
</feature>
<feature type="compositionally biased region" description="Low complexity" evidence="7">
    <location>
        <begin position="2158"/>
        <end position="2168"/>
    </location>
</feature>
<keyword evidence="4 6" id="KW-0040">ANK repeat</keyword>
<dbReference type="PROSITE" id="PS50088">
    <property type="entry name" value="ANK_REPEAT"/>
    <property type="match status" value="6"/>
</dbReference>
<feature type="repeat" description="ANK" evidence="6">
    <location>
        <begin position="634"/>
        <end position="666"/>
    </location>
</feature>
<evidence type="ECO:0000313" key="10">
    <source>
        <dbReference type="Proteomes" id="UP000045706"/>
    </source>
</evidence>
<dbReference type="GO" id="GO:0005524">
    <property type="term" value="F:ATP binding"/>
    <property type="evidence" value="ECO:0007669"/>
    <property type="project" value="InterPro"/>
</dbReference>
<feature type="compositionally biased region" description="Low complexity" evidence="7">
    <location>
        <begin position="2117"/>
        <end position="2148"/>
    </location>
</feature>
<dbReference type="GO" id="GO:0016020">
    <property type="term" value="C:membrane"/>
    <property type="evidence" value="ECO:0007669"/>
    <property type="project" value="UniProtKB-SubCell"/>
</dbReference>
<dbReference type="InterPro" id="IPR028144">
    <property type="entry name" value="CYSTM_dom"/>
</dbReference>
<feature type="repeat" description="ANK" evidence="6">
    <location>
        <begin position="1234"/>
        <end position="1266"/>
    </location>
</feature>
<dbReference type="SMART" id="SM00248">
    <property type="entry name" value="ANK"/>
    <property type="match status" value="16"/>
</dbReference>
<dbReference type="PROSITE" id="PS50011">
    <property type="entry name" value="PROTEIN_KINASE_DOM"/>
    <property type="match status" value="2"/>
</dbReference>
<evidence type="ECO:0000313" key="9">
    <source>
        <dbReference type="EMBL" id="CRK48789.1"/>
    </source>
</evidence>
<dbReference type="InterPro" id="IPR006597">
    <property type="entry name" value="Sel1-like"/>
</dbReference>
<accession>A0A0G4NQW0</accession>
<keyword evidence="3" id="KW-0677">Repeat</keyword>
<evidence type="ECO:0000256" key="6">
    <source>
        <dbReference type="PROSITE-ProRule" id="PRU00023"/>
    </source>
</evidence>
<feature type="compositionally biased region" description="Pro residues" evidence="7">
    <location>
        <begin position="2169"/>
        <end position="2196"/>
    </location>
</feature>
<dbReference type="InterPro" id="IPR036770">
    <property type="entry name" value="Ankyrin_rpt-contain_sf"/>
</dbReference>
<protein>
    <recommendedName>
        <fullName evidence="8">Protein kinase domain-containing protein</fullName>
    </recommendedName>
</protein>
<comment type="subcellular location">
    <subcellularLocation>
        <location evidence="1">Membrane</location>
    </subcellularLocation>
</comment>
<evidence type="ECO:0000256" key="1">
    <source>
        <dbReference type="ARBA" id="ARBA00004370"/>
    </source>
</evidence>
<feature type="region of interest" description="Disordered" evidence="7">
    <location>
        <begin position="1394"/>
        <end position="1415"/>
    </location>
</feature>
<dbReference type="InterPro" id="IPR002110">
    <property type="entry name" value="Ankyrin_rpt"/>
</dbReference>
<dbReference type="PANTHER" id="PTHR24126:SF14">
    <property type="entry name" value="ANK_REP_REGION DOMAIN-CONTAINING PROTEIN"/>
    <property type="match status" value="1"/>
</dbReference>
<name>A0A0G4NQW0_VERLO</name>
<dbReference type="CDD" id="cd00180">
    <property type="entry name" value="PKc"/>
    <property type="match status" value="1"/>
</dbReference>
<dbReference type="PANTHER" id="PTHR24126">
    <property type="entry name" value="ANKYRIN REPEAT, PH AND SEC7 DOMAIN CONTAINING PROTEIN SECG-RELATED"/>
    <property type="match status" value="1"/>
</dbReference>
<feature type="repeat" description="ANK" evidence="6">
    <location>
        <begin position="1201"/>
        <end position="1233"/>
    </location>
</feature>
<feature type="repeat" description="ANK" evidence="6">
    <location>
        <begin position="955"/>
        <end position="987"/>
    </location>
</feature>
<proteinExistence type="inferred from homology"/>
<dbReference type="GO" id="GO:0004672">
    <property type="term" value="F:protein kinase activity"/>
    <property type="evidence" value="ECO:0007669"/>
    <property type="project" value="InterPro"/>
</dbReference>
<dbReference type="InterPro" id="IPR000719">
    <property type="entry name" value="Prot_kinase_dom"/>
</dbReference>
<dbReference type="Pfam" id="PF12734">
    <property type="entry name" value="CYSTM"/>
    <property type="match status" value="1"/>
</dbReference>
<comment type="similarity">
    <text evidence="2">Belongs to the CYSTM1 family.</text>
</comment>
<dbReference type="InterPro" id="IPR011009">
    <property type="entry name" value="Kinase-like_dom_sf"/>
</dbReference>
<dbReference type="SMART" id="SM00671">
    <property type="entry name" value="SEL1"/>
    <property type="match status" value="2"/>
</dbReference>
<evidence type="ECO:0000256" key="5">
    <source>
        <dbReference type="ARBA" id="ARBA00023136"/>
    </source>
</evidence>
<evidence type="ECO:0000256" key="7">
    <source>
        <dbReference type="SAM" id="MobiDB-lite"/>
    </source>
</evidence>
<dbReference type="Gene3D" id="1.25.40.20">
    <property type="entry name" value="Ankyrin repeat-containing domain"/>
    <property type="match status" value="4"/>
</dbReference>
<evidence type="ECO:0000256" key="2">
    <source>
        <dbReference type="ARBA" id="ARBA00009444"/>
    </source>
</evidence>
<feature type="repeat" description="ANK" evidence="6">
    <location>
        <begin position="1077"/>
        <end position="1109"/>
    </location>
</feature>
<evidence type="ECO:0000256" key="4">
    <source>
        <dbReference type="ARBA" id="ARBA00023043"/>
    </source>
</evidence>
<sequence>MEDAQEAQVAFLDDLFSLKFAIHDVIEDDFFSSEEREIDTTSPEESEKQSSEDDLAELLELINSIKLLPGSSKISYATAGMFNGVNSHPIDTGAFFQVRKLDQPAHNRQIVAKYPRLDPARKGGGISRKNIEAIKLEIQALSHQPILDHPNVVDLLGFSWARMSAAEERSQIVPVLLLEFASHGTLRDYLCDNATSPAERLRLGKGLGEGLDALHKSGIVHGDLKLENALVFDHPDGGVVAKLADFGSAVQLLEGGYQYRGGTPPWTAPEWRKSIEPWEQHAADIYSFGLLIWTLCLEGRNPFSGLSANEIEDRKTRDVTESDAVKSVADHYEFFRHAVDVSTELEQFELYLTSVICPRKAFRYTLRFDTHQRDLGAALSALSVDDFYGANEDQDESTSKESPLMLKEYKSINTYTKLTDMPEQVRQCLFRSFTAAVNESQAAQLEKAGMCFQLGLACLDGFTSYWSIPAALTWLEKAATLGSEAARGVIYRIFCATARSKLEQDPELASRLRGFLATATAMGSSSARRSLLELDVEAARVSTEAFKGRFLPEGMGAATTRLDKEVLEAVIHPRWQEGLSPGQKTKFQDQRSRTCLNRKKGSILHFASAYGVSRDGFEAFLDLEKPDVNAKDTDGNTPLLMAMRTGHAHLALALLRYGANPNASNDLGQRACHWAIQVDDQGSLEELISVMLSKGADLEVVAKRTDVSDGQVYRQEQYEGTPLFWAVIEGREDVISALLKNGACPTTPGTYMSPFDLAVGYNDWRTIRLFSQHAQHPITSRIVGPTRSENIGGSLDIITEDWVSFAMCCFPRHYHMMRHGHSYGDALKLTLVELKRAKLLENDVLGPLRKALQSGGPMIDDLLWYQSCRMRPVSSWDLAEMFIDEASHISPDAASILLDGIAADEGNGPLPDLTPLLFTYPSSHRAEVGIFSRLLDLINPASVDVPDVHGVTSYRHVTPFMLAVLGGAFEFATELLKRGADPNFETVQVNLSGTASVKVNILHLLILVNEDTSLAGLRYLLEPQHPFHDRKPDFVVCKELGLTALTYAARWGNTILFNYLFNHFHSSEALDMRGLTYGDTALHTAAIHGNYDVAVSLVNRGAKINVLAHTKDGKLMSPLDFCYDTDTYSTNVPRTSRHWEGLWVTRLRTAKFLAGRGGRMLVRHAMPIAFHFLVHACSGNWPRLFAEALEQTPEDLKTREYLDTLLFRAADSGSEDVVSLLIDAGACVNTRSARGQTPLHRAAQRGYMYVARVLVQRGADVRLRDDKSRTAAVQAFTHDHDSLVMYLLAQGSPRNLPTMTEVPYTVDYLDRRTNTTSTQSIIATVCFLHPPMPEEPGASAEEPDGTSYWVLRVRRPVEGGEGVDEENPSLVAKGSREKERLLINMRGEGFQAAWKAAQERANESGPASRRNEQDDTSDQYLFPLEWVAITFWSGIVHGDLKLDNALVFDHPDGGVVAKLADFGSAVQLLEGGYQYRGGTPPWTAPEWRKSIEPWEQHAADIYSFGLLIWTLCLEGRNPFSGLSANEIEDRKTRDVTESDAVKSVADHYEFFRHNVEVSTELEQFELYLTSVICPRKAFRYTLRFDTHQRDLGAALSALSVDDFYSANEDQDESTSKESPLMLKEYKSINTYTKLTDMPEQVRQCLFRSFTAAVNESQAAQLEKAGMCFQLGLACLDGFTSYWSIPAALTWLEKAATLGSEAARGVIYPIFCATARSKVEQDPELASRLRGFLATATAMGSSSARRSLFELDVEAARVSTEAFKGRFLPEGMGAATLRLDKEVLEAVIHPRWQEGLSPGQKTKFQDQRSRTYLNRKKGSIVHFASAYGVNRDGFEAFLDLEKPDVNAKDADGNTPLLMAMRPGHAHLALALLRYGADPNASNNLGQRACHWAIHVDDQGLLEELISVMVSKGADLEAVAKRTDVSDGQIYRQEQYEGTPLFWAVVEGREDVISALLKNGACPTTPGTYMSPFDLAVGYNDWRTIRLFSQHAQHPITSRIVGPTRSENIGGSLDIITEDWVSFAMCCFPRHYHMMRHGHSYGDALKLTLVELRRAKLLENDVLGPLRKALQSGGPMVDDLLWYQSCRMRPVSSWDLAEIPHFKEPKLSTTMSKPEDHPPAYGAGAGPQAPQQAYGGYQATPPGHDPNQGYYPPPNGPDMGGQPHYGSPGPQGSPYPPPGGPGGYGPPPPGMYNSPPPGQMYGPPQGGPYPPQGGYYQDNRNNNRGGGAGTGILAGLAGALACCCCLDCMF</sequence>
<feature type="compositionally biased region" description="Basic and acidic residues" evidence="7">
    <location>
        <begin position="33"/>
        <end position="51"/>
    </location>
</feature>
<feature type="region of interest" description="Disordered" evidence="7">
    <location>
        <begin position="33"/>
        <end position="53"/>
    </location>
</feature>
<gene>
    <name evidence="9" type="ORF">BN1723_008197</name>
</gene>